<dbReference type="AlphaFoldDB" id="A0A4R7I1E5"/>
<evidence type="ECO:0000256" key="7">
    <source>
        <dbReference type="ARBA" id="ARBA00019373"/>
    </source>
</evidence>
<evidence type="ECO:0000256" key="3">
    <source>
        <dbReference type="ARBA" id="ARBA00005119"/>
    </source>
</evidence>
<organism evidence="26 27">
    <name type="scientific">Ilumatobacter fluminis</name>
    <dbReference type="NCBI Taxonomy" id="467091"/>
    <lineage>
        <taxon>Bacteria</taxon>
        <taxon>Bacillati</taxon>
        <taxon>Actinomycetota</taxon>
        <taxon>Acidimicrobiia</taxon>
        <taxon>Acidimicrobiales</taxon>
        <taxon>Ilumatobacteraceae</taxon>
        <taxon>Ilumatobacter</taxon>
    </lineage>
</organism>
<dbReference type="GO" id="GO:0005886">
    <property type="term" value="C:plasma membrane"/>
    <property type="evidence" value="ECO:0007669"/>
    <property type="project" value="UniProtKB-SubCell"/>
</dbReference>
<evidence type="ECO:0000256" key="13">
    <source>
        <dbReference type="ARBA" id="ARBA00022989"/>
    </source>
</evidence>
<evidence type="ECO:0000256" key="5">
    <source>
        <dbReference type="ARBA" id="ARBA00010185"/>
    </source>
</evidence>
<feature type="transmembrane region" description="Helical" evidence="25">
    <location>
        <begin position="416"/>
        <end position="433"/>
    </location>
</feature>
<keyword evidence="14" id="KW-0443">Lipid metabolism</keyword>
<dbReference type="Proteomes" id="UP000294558">
    <property type="component" value="Unassembled WGS sequence"/>
</dbReference>
<evidence type="ECO:0000256" key="9">
    <source>
        <dbReference type="ARBA" id="ARBA00022516"/>
    </source>
</evidence>
<comment type="similarity">
    <text evidence="5">Belongs to the CDS family.</text>
</comment>
<evidence type="ECO:0000256" key="14">
    <source>
        <dbReference type="ARBA" id="ARBA00023098"/>
    </source>
</evidence>
<keyword evidence="8" id="KW-1003">Cell membrane</keyword>
<evidence type="ECO:0000256" key="11">
    <source>
        <dbReference type="ARBA" id="ARBA00022692"/>
    </source>
</evidence>
<feature type="compositionally biased region" description="Low complexity" evidence="24">
    <location>
        <begin position="183"/>
        <end position="195"/>
    </location>
</feature>
<evidence type="ECO:0000256" key="25">
    <source>
        <dbReference type="SAM" id="Phobius"/>
    </source>
</evidence>
<comment type="pathway">
    <text evidence="4">Lipid metabolism.</text>
</comment>
<reference evidence="26 27" key="1">
    <citation type="submission" date="2019-03" db="EMBL/GenBank/DDBJ databases">
        <title>Sequencing the genomes of 1000 actinobacteria strains.</title>
        <authorList>
            <person name="Klenk H.-P."/>
        </authorList>
    </citation>
    <scope>NUCLEOTIDE SEQUENCE [LARGE SCALE GENOMIC DNA]</scope>
    <source>
        <strain evidence="26 27">DSM 18936</strain>
    </source>
</reference>
<keyword evidence="15 25" id="KW-0472">Membrane</keyword>
<comment type="subcellular location">
    <subcellularLocation>
        <location evidence="2">Cell membrane</location>
        <topology evidence="2">Multi-pass membrane protein</topology>
    </subcellularLocation>
</comment>
<feature type="transmembrane region" description="Helical" evidence="25">
    <location>
        <begin position="221"/>
        <end position="238"/>
    </location>
</feature>
<evidence type="ECO:0000256" key="15">
    <source>
        <dbReference type="ARBA" id="ARBA00023136"/>
    </source>
</evidence>
<feature type="transmembrane region" description="Helical" evidence="25">
    <location>
        <begin position="386"/>
        <end position="404"/>
    </location>
</feature>
<evidence type="ECO:0000313" key="26">
    <source>
        <dbReference type="EMBL" id="TDT17000.1"/>
    </source>
</evidence>
<keyword evidence="9" id="KW-0444">Lipid biosynthesis</keyword>
<feature type="transmembrane region" description="Helical" evidence="25">
    <location>
        <begin position="197"/>
        <end position="215"/>
    </location>
</feature>
<feature type="compositionally biased region" description="Basic and acidic residues" evidence="24">
    <location>
        <begin position="1"/>
        <end position="13"/>
    </location>
</feature>
<dbReference type="Pfam" id="PF01148">
    <property type="entry name" value="CTP_transf_1"/>
    <property type="match status" value="1"/>
</dbReference>
<evidence type="ECO:0000256" key="1">
    <source>
        <dbReference type="ARBA" id="ARBA00001698"/>
    </source>
</evidence>
<evidence type="ECO:0000256" key="16">
    <source>
        <dbReference type="ARBA" id="ARBA00023209"/>
    </source>
</evidence>
<evidence type="ECO:0000256" key="23">
    <source>
        <dbReference type="ARBA" id="ARBA00033406"/>
    </source>
</evidence>
<dbReference type="PANTHER" id="PTHR46382:SF1">
    <property type="entry name" value="PHOSPHATIDATE CYTIDYLYLTRANSFERASE"/>
    <property type="match status" value="1"/>
</dbReference>
<keyword evidence="12 26" id="KW-0548">Nucleotidyltransferase</keyword>
<feature type="transmembrane region" description="Helical" evidence="25">
    <location>
        <begin position="305"/>
        <end position="326"/>
    </location>
</feature>
<evidence type="ECO:0000256" key="12">
    <source>
        <dbReference type="ARBA" id="ARBA00022695"/>
    </source>
</evidence>
<evidence type="ECO:0000256" key="4">
    <source>
        <dbReference type="ARBA" id="ARBA00005189"/>
    </source>
</evidence>
<evidence type="ECO:0000256" key="19">
    <source>
        <dbReference type="ARBA" id="ARBA00031825"/>
    </source>
</evidence>
<dbReference type="EC" id="2.7.7.41" evidence="6"/>
<dbReference type="EMBL" id="SOAU01000001">
    <property type="protein sequence ID" value="TDT17000.1"/>
    <property type="molecule type" value="Genomic_DNA"/>
</dbReference>
<comment type="catalytic activity">
    <reaction evidence="1">
        <text>a 1,2-diacyl-sn-glycero-3-phosphate + CTP + H(+) = a CDP-1,2-diacyl-sn-glycerol + diphosphate</text>
        <dbReference type="Rhea" id="RHEA:16229"/>
        <dbReference type="ChEBI" id="CHEBI:15378"/>
        <dbReference type="ChEBI" id="CHEBI:33019"/>
        <dbReference type="ChEBI" id="CHEBI:37563"/>
        <dbReference type="ChEBI" id="CHEBI:58332"/>
        <dbReference type="ChEBI" id="CHEBI:58608"/>
        <dbReference type="EC" id="2.7.7.41"/>
    </reaction>
</comment>
<dbReference type="OrthoDB" id="9799199at2"/>
<keyword evidence="10 26" id="KW-0808">Transferase</keyword>
<feature type="transmembrane region" description="Helical" evidence="25">
    <location>
        <begin position="274"/>
        <end position="293"/>
    </location>
</feature>
<evidence type="ECO:0000256" key="20">
    <source>
        <dbReference type="ARBA" id="ARBA00032253"/>
    </source>
</evidence>
<evidence type="ECO:0000256" key="6">
    <source>
        <dbReference type="ARBA" id="ARBA00012487"/>
    </source>
</evidence>
<evidence type="ECO:0000256" key="22">
    <source>
        <dbReference type="ARBA" id="ARBA00032743"/>
    </source>
</evidence>
<keyword evidence="27" id="KW-1185">Reference proteome</keyword>
<name>A0A4R7I1E5_9ACTN</name>
<evidence type="ECO:0000256" key="2">
    <source>
        <dbReference type="ARBA" id="ARBA00004651"/>
    </source>
</evidence>
<keyword evidence="13 25" id="KW-1133">Transmembrane helix</keyword>
<evidence type="ECO:0000256" key="18">
    <source>
        <dbReference type="ARBA" id="ARBA00029893"/>
    </source>
</evidence>
<sequence>MSDDQWRERRRDEDDFSEYGSLFDDAEPTQNMAELPADEPISFGDSDTGTLPHWTEPPTGEIPRFDATGGTEAAEHDEELDVWSSFSSDAPVWKDDTPLPDTPAADPSGEVTAQRRVTDARDTGRQPAVEPPVSGQNRRVTGESEAIAPEPSRITIGTDPSGMPRRPPDTGRRRRGGPPPAAARPSAGAPPSSGRDMPTAIAVGLVLAAAFVGALMWDTRAAAALIVLVLGLAAVEFYDKVAEKGYRPALVPGVLTCVAAPIASYWLGVGTLPLVLAFGFMATSASFVGARSVEAGPMPNASITTLGIIWIGLLGSFAILILRLSTRDFSALSSFEMGRAEHRGTDTLFLLALGVVANDVGALFIGSAAGRTPLRRWISPNKTVEGLVGGAFFTIMVLMFVGISDSSDTWSSTWDLFMLALVIAILAPMGDLVESMFKRNLDVKDFGTIVKGHGGVLDRFDGFLFVLPGVYYLTLVLEPWTEFVPS</sequence>
<evidence type="ECO:0000256" key="10">
    <source>
        <dbReference type="ARBA" id="ARBA00022679"/>
    </source>
</evidence>
<evidence type="ECO:0000256" key="8">
    <source>
        <dbReference type="ARBA" id="ARBA00022475"/>
    </source>
</evidence>
<gene>
    <name evidence="26" type="ORF">BDK89_2601</name>
</gene>
<keyword evidence="17" id="KW-1208">Phospholipid metabolism</keyword>
<keyword evidence="16" id="KW-0594">Phospholipid biosynthesis</keyword>
<evidence type="ECO:0000256" key="21">
    <source>
        <dbReference type="ARBA" id="ARBA00032396"/>
    </source>
</evidence>
<comment type="pathway">
    <text evidence="3">Phospholipid metabolism; CDP-diacylglycerol biosynthesis; CDP-diacylglycerol from sn-glycerol 3-phosphate: step 3/3.</text>
</comment>
<comment type="caution">
    <text evidence="26">The sequence shown here is derived from an EMBL/GenBank/DDBJ whole genome shotgun (WGS) entry which is preliminary data.</text>
</comment>
<evidence type="ECO:0000256" key="24">
    <source>
        <dbReference type="SAM" id="MobiDB-lite"/>
    </source>
</evidence>
<dbReference type="GO" id="GO:0016024">
    <property type="term" value="P:CDP-diacylglycerol biosynthetic process"/>
    <property type="evidence" value="ECO:0007669"/>
    <property type="project" value="TreeGrafter"/>
</dbReference>
<feature type="region of interest" description="Disordered" evidence="24">
    <location>
        <begin position="1"/>
        <end position="195"/>
    </location>
</feature>
<evidence type="ECO:0000256" key="17">
    <source>
        <dbReference type="ARBA" id="ARBA00023264"/>
    </source>
</evidence>
<evidence type="ECO:0000313" key="27">
    <source>
        <dbReference type="Proteomes" id="UP000294558"/>
    </source>
</evidence>
<protein>
    <recommendedName>
        <fullName evidence="7">Phosphatidate cytidylyltransferase</fullName>
        <ecNumber evidence="6">2.7.7.41</ecNumber>
    </recommendedName>
    <alternativeName>
        <fullName evidence="20">CDP-DAG synthase</fullName>
    </alternativeName>
    <alternativeName>
        <fullName evidence="22">CDP-DG synthase</fullName>
    </alternativeName>
    <alternativeName>
        <fullName evidence="18">CDP-diacylglycerol synthase</fullName>
    </alternativeName>
    <alternativeName>
        <fullName evidence="21">CDP-diglyceride pyrophosphorylase</fullName>
    </alternativeName>
    <alternativeName>
        <fullName evidence="23">CDP-diglyceride synthase</fullName>
    </alternativeName>
    <alternativeName>
        <fullName evidence="19">CTP:phosphatidate cytidylyltransferase</fullName>
    </alternativeName>
</protein>
<accession>A0A4R7I1E5</accession>
<feature type="transmembrane region" description="Helical" evidence="25">
    <location>
        <begin position="346"/>
        <end position="365"/>
    </location>
</feature>
<dbReference type="GO" id="GO:0004605">
    <property type="term" value="F:phosphatidate cytidylyltransferase activity"/>
    <property type="evidence" value="ECO:0007669"/>
    <property type="project" value="UniProtKB-EC"/>
</dbReference>
<proteinExistence type="inferred from homology"/>
<dbReference type="RefSeq" id="WP_133869322.1">
    <property type="nucleotide sequence ID" value="NZ_SOAU01000001.1"/>
</dbReference>
<keyword evidence="11 25" id="KW-0812">Transmembrane</keyword>
<dbReference type="PANTHER" id="PTHR46382">
    <property type="entry name" value="PHOSPHATIDATE CYTIDYLYLTRANSFERASE"/>
    <property type="match status" value="1"/>
</dbReference>